<feature type="domain" description="Pepco" evidence="1">
    <location>
        <begin position="11"/>
        <end position="132"/>
    </location>
</feature>
<dbReference type="Pfam" id="PF24393">
    <property type="entry name" value="Pepco"/>
    <property type="match status" value="1"/>
</dbReference>
<proteinExistence type="predicted"/>
<protein>
    <recommendedName>
        <fullName evidence="1">Pepco domain-containing protein</fullName>
    </recommendedName>
</protein>
<evidence type="ECO:0000313" key="2">
    <source>
        <dbReference type="EMBL" id="OBQ26981.1"/>
    </source>
</evidence>
<dbReference type="PATRIC" id="fig|1710894.3.peg.716"/>
<dbReference type="Proteomes" id="UP000092382">
    <property type="component" value="Unassembled WGS sequence"/>
</dbReference>
<evidence type="ECO:0000313" key="3">
    <source>
        <dbReference type="Proteomes" id="UP000092382"/>
    </source>
</evidence>
<organism evidence="2 3">
    <name type="scientific">Aphanizomenon flos-aquae LD13</name>
    <dbReference type="NCBI Taxonomy" id="1710894"/>
    <lineage>
        <taxon>Bacteria</taxon>
        <taxon>Bacillati</taxon>
        <taxon>Cyanobacteriota</taxon>
        <taxon>Cyanophyceae</taxon>
        <taxon>Nostocales</taxon>
        <taxon>Aphanizomenonaceae</taxon>
        <taxon>Aphanizomenon</taxon>
    </lineage>
</organism>
<dbReference type="STRING" id="1803587.GCA_001593825_00001"/>
<reference evidence="2 3" key="1">
    <citation type="submission" date="2015-09" db="EMBL/GenBank/DDBJ databases">
        <title>Whole genome shotgun sequence assembly of Aphanizomenon flos-aquae UKL13.</title>
        <authorList>
            <person name="Driscoll C."/>
        </authorList>
    </citation>
    <scope>NUCLEOTIDE SEQUENCE [LARGE SCALE GENOMIC DNA]</scope>
    <source>
        <strain evidence="2">MDT13</strain>
    </source>
</reference>
<accession>A0A1B7W142</accession>
<name>A0A1B7W142_APHFL</name>
<sequence length="134" mass="14660">MSAEFSTPDSLWIITEEVAETSTTTISGARSSGDTGGLLGRKTTEEQIIVTKEKDKVVITRRKVEVTKLKQEMRGFIQAMRECLDEADDPDSKIRLDEVEVSVEVNGEGQLSLFGTGGKVGGKGSLTFKFKRQS</sequence>
<evidence type="ECO:0000259" key="1">
    <source>
        <dbReference type="Pfam" id="PF24393"/>
    </source>
</evidence>
<comment type="caution">
    <text evidence="2">The sequence shown here is derived from an EMBL/GenBank/DDBJ whole genome shotgun (WGS) entry which is preliminary data.</text>
</comment>
<gene>
    <name evidence="2" type="ORF">AN481_02755</name>
</gene>
<dbReference type="InterPro" id="IPR056947">
    <property type="entry name" value="Pepco_dom"/>
</dbReference>
<dbReference type="AlphaFoldDB" id="A0A1B7W142"/>
<dbReference type="EMBL" id="LJOY01000005">
    <property type="protein sequence ID" value="OBQ26981.1"/>
    <property type="molecule type" value="Genomic_DNA"/>
</dbReference>